<gene>
    <name evidence="1" type="ORF">B296_00022978</name>
</gene>
<dbReference type="Proteomes" id="UP000287651">
    <property type="component" value="Unassembled WGS sequence"/>
</dbReference>
<sequence length="134" mass="14447">MGFYSNDYGAFVPEALILPIAYHTVALHHVVRGPRGKARIVLPTTGGCRPCPPYLCQVGCTTVDPSMLVSRPAPTRRVGHVGGPAVRGRGDVAARSIPVISGSILDDLDSRTDSYNSYMAHFRPVKHGPPRQSR</sequence>
<dbReference type="EMBL" id="AMZH03004886">
    <property type="protein sequence ID" value="RRT67867.1"/>
    <property type="molecule type" value="Genomic_DNA"/>
</dbReference>
<name>A0A426ZV65_ENSVE</name>
<protein>
    <submittedName>
        <fullName evidence="1">Uncharacterized protein</fullName>
    </submittedName>
</protein>
<accession>A0A426ZV65</accession>
<comment type="caution">
    <text evidence="1">The sequence shown here is derived from an EMBL/GenBank/DDBJ whole genome shotgun (WGS) entry which is preliminary data.</text>
</comment>
<evidence type="ECO:0000313" key="1">
    <source>
        <dbReference type="EMBL" id="RRT67867.1"/>
    </source>
</evidence>
<reference evidence="1 2" key="1">
    <citation type="journal article" date="2014" name="Agronomy (Basel)">
        <title>A Draft Genome Sequence for Ensete ventricosum, the Drought-Tolerant Tree Against Hunger.</title>
        <authorList>
            <person name="Harrison J."/>
            <person name="Moore K.A."/>
            <person name="Paszkiewicz K."/>
            <person name="Jones T."/>
            <person name="Grant M."/>
            <person name="Ambacheew D."/>
            <person name="Muzemil S."/>
            <person name="Studholme D.J."/>
        </authorList>
    </citation>
    <scope>NUCLEOTIDE SEQUENCE [LARGE SCALE GENOMIC DNA]</scope>
</reference>
<organism evidence="1 2">
    <name type="scientific">Ensete ventricosum</name>
    <name type="common">Abyssinian banana</name>
    <name type="synonym">Musa ensete</name>
    <dbReference type="NCBI Taxonomy" id="4639"/>
    <lineage>
        <taxon>Eukaryota</taxon>
        <taxon>Viridiplantae</taxon>
        <taxon>Streptophyta</taxon>
        <taxon>Embryophyta</taxon>
        <taxon>Tracheophyta</taxon>
        <taxon>Spermatophyta</taxon>
        <taxon>Magnoliopsida</taxon>
        <taxon>Liliopsida</taxon>
        <taxon>Zingiberales</taxon>
        <taxon>Musaceae</taxon>
        <taxon>Ensete</taxon>
    </lineage>
</organism>
<proteinExistence type="predicted"/>
<dbReference type="AlphaFoldDB" id="A0A426ZV65"/>
<evidence type="ECO:0000313" key="2">
    <source>
        <dbReference type="Proteomes" id="UP000287651"/>
    </source>
</evidence>